<evidence type="ECO:0000313" key="4">
    <source>
        <dbReference type="EMBL" id="CAB5021018.1"/>
    </source>
</evidence>
<dbReference type="EMBL" id="CAFBND010000002">
    <property type="protein sequence ID" value="CAB4925410.1"/>
    <property type="molecule type" value="Genomic_DNA"/>
</dbReference>
<organism evidence="4">
    <name type="scientific">freshwater metagenome</name>
    <dbReference type="NCBI Taxonomy" id="449393"/>
    <lineage>
        <taxon>unclassified sequences</taxon>
        <taxon>metagenomes</taxon>
        <taxon>ecological metagenomes</taxon>
    </lineage>
</organism>
<dbReference type="AlphaFoldDB" id="A0A6J7QTE8"/>
<dbReference type="EMBL" id="CAFBPU010000004">
    <property type="protein sequence ID" value="CAB5021018.1"/>
    <property type="molecule type" value="Genomic_DNA"/>
</dbReference>
<protein>
    <submittedName>
        <fullName evidence="4">Unannotated protein</fullName>
    </submittedName>
</protein>
<proteinExistence type="predicted"/>
<dbReference type="SUPFAM" id="SSF56281">
    <property type="entry name" value="Metallo-hydrolase/oxidoreductase"/>
    <property type="match status" value="1"/>
</dbReference>
<evidence type="ECO:0000313" key="3">
    <source>
        <dbReference type="EMBL" id="CAB4925410.1"/>
    </source>
</evidence>
<dbReference type="Pfam" id="PF00753">
    <property type="entry name" value="Lactamase_B"/>
    <property type="match status" value="1"/>
</dbReference>
<gene>
    <name evidence="2" type="ORF">UFOPK3268_01560</name>
    <name evidence="3" type="ORF">UFOPK3752_00097</name>
    <name evidence="4" type="ORF">UFOPK4150_00245</name>
</gene>
<dbReference type="SMART" id="SM00849">
    <property type="entry name" value="Lactamase_B"/>
    <property type="match status" value="1"/>
</dbReference>
<dbReference type="InterPro" id="IPR036866">
    <property type="entry name" value="RibonucZ/Hydroxyglut_hydro"/>
</dbReference>
<accession>A0A6J7QTE8</accession>
<evidence type="ECO:0000259" key="1">
    <source>
        <dbReference type="SMART" id="SM00849"/>
    </source>
</evidence>
<dbReference type="PANTHER" id="PTHR42951:SF4">
    <property type="entry name" value="ACYL-COENZYME A THIOESTERASE MBLAC2"/>
    <property type="match status" value="1"/>
</dbReference>
<dbReference type="PANTHER" id="PTHR42951">
    <property type="entry name" value="METALLO-BETA-LACTAMASE DOMAIN-CONTAINING"/>
    <property type="match status" value="1"/>
</dbReference>
<dbReference type="InterPro" id="IPR001279">
    <property type="entry name" value="Metallo-B-lactamas"/>
</dbReference>
<dbReference type="InterPro" id="IPR050855">
    <property type="entry name" value="NDM-1-like"/>
</dbReference>
<feature type="domain" description="Metallo-beta-lactamase" evidence="1">
    <location>
        <begin position="24"/>
        <end position="216"/>
    </location>
</feature>
<sequence length="246" mass="25452">MRLLPGVHLVGSGSLGHSITDPHDSHVYLIDGGSDAVLIDAGCGLATDDIIARIIAAGVEPTSVSRVLLTHAHADHAAGARFLADALGAEILASARVAEIVAAGDEFASGLSRARAAGTYPEEVVLTPTHCGVLLDNDDIRVGGLVITALATPGHADGHLCFRVTIGPLMAVFTGDLVFARGRVALLSTEDSRPAVLAESIRRLAKVRPDVLLPGHGSFVLSRAGDHLRMALDAFDTGRVPPQLVP</sequence>
<dbReference type="EMBL" id="CAFBIZ010000243">
    <property type="protein sequence ID" value="CAB4852220.1"/>
    <property type="molecule type" value="Genomic_DNA"/>
</dbReference>
<name>A0A6J7QTE8_9ZZZZ</name>
<reference evidence="4" key="1">
    <citation type="submission" date="2020-05" db="EMBL/GenBank/DDBJ databases">
        <authorList>
            <person name="Chiriac C."/>
            <person name="Salcher M."/>
            <person name="Ghai R."/>
            <person name="Kavagutti S V."/>
        </authorList>
    </citation>
    <scope>NUCLEOTIDE SEQUENCE</scope>
</reference>
<evidence type="ECO:0000313" key="2">
    <source>
        <dbReference type="EMBL" id="CAB4852220.1"/>
    </source>
</evidence>
<dbReference type="Gene3D" id="3.60.15.10">
    <property type="entry name" value="Ribonuclease Z/Hydroxyacylglutathione hydrolase-like"/>
    <property type="match status" value="1"/>
</dbReference>